<reference evidence="8 10" key="1">
    <citation type="journal article" date="2007" name="Nature">
        <title>Evolution of genes and genomes on the Drosophila phylogeny.</title>
        <authorList>
            <consortium name="Drosophila 12 Genomes Consortium"/>
            <person name="Clark A.G."/>
            <person name="Eisen M.B."/>
            <person name="Smith D.R."/>
            <person name="Bergman C.M."/>
            <person name="Oliver B."/>
            <person name="Markow T.A."/>
            <person name="Kaufman T.C."/>
            <person name="Kellis M."/>
            <person name="Gelbart W."/>
            <person name="Iyer V.N."/>
            <person name="Pollard D.A."/>
            <person name="Sackton T.B."/>
            <person name="Larracuente A.M."/>
            <person name="Singh N.D."/>
            <person name="Abad J.P."/>
            <person name="Abt D.N."/>
            <person name="Adryan B."/>
            <person name="Aguade M."/>
            <person name="Akashi H."/>
            <person name="Anderson W.W."/>
            <person name="Aquadro C.F."/>
            <person name="Ardell D.H."/>
            <person name="Arguello R."/>
            <person name="Artieri C.G."/>
            <person name="Barbash D.A."/>
            <person name="Barker D."/>
            <person name="Barsanti P."/>
            <person name="Batterham P."/>
            <person name="Batzoglou S."/>
            <person name="Begun D."/>
            <person name="Bhutkar A."/>
            <person name="Blanco E."/>
            <person name="Bosak S.A."/>
            <person name="Bradley R.K."/>
            <person name="Brand A.D."/>
            <person name="Brent M.R."/>
            <person name="Brooks A.N."/>
            <person name="Brown R.H."/>
            <person name="Butlin R.K."/>
            <person name="Caggese C."/>
            <person name="Calvi B.R."/>
            <person name="Bernardo de Carvalho A."/>
            <person name="Caspi A."/>
            <person name="Castrezana S."/>
            <person name="Celniker S.E."/>
            <person name="Chang J.L."/>
            <person name="Chapple C."/>
            <person name="Chatterji S."/>
            <person name="Chinwalla A."/>
            <person name="Civetta A."/>
            <person name="Clifton S.W."/>
            <person name="Comeron J.M."/>
            <person name="Costello J.C."/>
            <person name="Coyne J.A."/>
            <person name="Daub J."/>
            <person name="David R.G."/>
            <person name="Delcher A.L."/>
            <person name="Delehaunty K."/>
            <person name="Do C.B."/>
            <person name="Ebling H."/>
            <person name="Edwards K."/>
            <person name="Eickbush T."/>
            <person name="Evans J.D."/>
            <person name="Filipski A."/>
            <person name="Findeiss S."/>
            <person name="Freyhult E."/>
            <person name="Fulton L."/>
            <person name="Fulton R."/>
            <person name="Garcia A.C."/>
            <person name="Gardiner A."/>
            <person name="Garfield D.A."/>
            <person name="Garvin B.E."/>
            <person name="Gibson G."/>
            <person name="Gilbert D."/>
            <person name="Gnerre S."/>
            <person name="Godfrey J."/>
            <person name="Good R."/>
            <person name="Gotea V."/>
            <person name="Gravely B."/>
            <person name="Greenberg A.J."/>
            <person name="Griffiths-Jones S."/>
            <person name="Gross S."/>
            <person name="Guigo R."/>
            <person name="Gustafson E.A."/>
            <person name="Haerty W."/>
            <person name="Hahn M.W."/>
            <person name="Halligan D.L."/>
            <person name="Halpern A.L."/>
            <person name="Halter G.M."/>
            <person name="Han M.V."/>
            <person name="Heger A."/>
            <person name="Hillier L."/>
            <person name="Hinrichs A.S."/>
            <person name="Holmes I."/>
            <person name="Hoskins R.A."/>
            <person name="Hubisz M.J."/>
            <person name="Hultmark D."/>
            <person name="Huntley M.A."/>
            <person name="Jaffe D.B."/>
            <person name="Jagadeeshan S."/>
            <person name="Jeck W.R."/>
            <person name="Johnson J."/>
            <person name="Jones C.D."/>
            <person name="Jordan W.C."/>
            <person name="Karpen G.H."/>
            <person name="Kataoka E."/>
            <person name="Keightley P.D."/>
            <person name="Kheradpour P."/>
            <person name="Kirkness E.F."/>
            <person name="Koerich L.B."/>
            <person name="Kristiansen K."/>
            <person name="Kudrna D."/>
            <person name="Kulathinal R.J."/>
            <person name="Kumar S."/>
            <person name="Kwok R."/>
            <person name="Lander E."/>
            <person name="Langley C.H."/>
            <person name="Lapoint R."/>
            <person name="Lazzaro B.P."/>
            <person name="Lee S.J."/>
            <person name="Levesque L."/>
            <person name="Li R."/>
            <person name="Lin C.F."/>
            <person name="Lin M.F."/>
            <person name="Lindblad-Toh K."/>
            <person name="Llopart A."/>
            <person name="Long M."/>
            <person name="Low L."/>
            <person name="Lozovsky E."/>
            <person name="Lu J."/>
            <person name="Luo M."/>
            <person name="Machado C.A."/>
            <person name="Makalowski W."/>
            <person name="Marzo M."/>
            <person name="Matsuda M."/>
            <person name="Matzkin L."/>
            <person name="McAllister B."/>
            <person name="McBride C.S."/>
            <person name="McKernan B."/>
            <person name="McKernan K."/>
            <person name="Mendez-Lago M."/>
            <person name="Minx P."/>
            <person name="Mollenhauer M.U."/>
            <person name="Montooth K."/>
            <person name="Mount S.M."/>
            <person name="Mu X."/>
            <person name="Myers E."/>
            <person name="Negre B."/>
            <person name="Newfeld S."/>
            <person name="Nielsen R."/>
            <person name="Noor M.A."/>
            <person name="O'Grady P."/>
            <person name="Pachter L."/>
            <person name="Papaceit M."/>
            <person name="Parisi M.J."/>
            <person name="Parisi M."/>
            <person name="Parts L."/>
            <person name="Pedersen J.S."/>
            <person name="Pesole G."/>
            <person name="Phillippy A.M."/>
            <person name="Ponting C.P."/>
            <person name="Pop M."/>
            <person name="Porcelli D."/>
            <person name="Powell J.R."/>
            <person name="Prohaska S."/>
            <person name="Pruitt K."/>
            <person name="Puig M."/>
            <person name="Quesneville H."/>
            <person name="Ram K.R."/>
            <person name="Rand D."/>
            <person name="Rasmussen M.D."/>
            <person name="Reed L.K."/>
            <person name="Reenan R."/>
            <person name="Reily A."/>
            <person name="Remington K.A."/>
            <person name="Rieger T.T."/>
            <person name="Ritchie M.G."/>
            <person name="Robin C."/>
            <person name="Rogers Y.H."/>
            <person name="Rohde C."/>
            <person name="Rozas J."/>
            <person name="Rubenfield M.J."/>
            <person name="Ruiz A."/>
            <person name="Russo S."/>
            <person name="Salzberg S.L."/>
            <person name="Sanchez-Gracia A."/>
            <person name="Saranga D.J."/>
            <person name="Sato H."/>
            <person name="Schaeffer S.W."/>
            <person name="Schatz M.C."/>
            <person name="Schlenke T."/>
            <person name="Schwartz R."/>
            <person name="Segarra C."/>
            <person name="Singh R.S."/>
            <person name="Sirot L."/>
            <person name="Sirota M."/>
            <person name="Sisneros N.B."/>
            <person name="Smith C.D."/>
            <person name="Smith T.F."/>
            <person name="Spieth J."/>
            <person name="Stage D.E."/>
            <person name="Stark A."/>
            <person name="Stephan W."/>
            <person name="Strausberg R.L."/>
            <person name="Strempel S."/>
            <person name="Sturgill D."/>
            <person name="Sutton G."/>
            <person name="Sutton G.G."/>
            <person name="Tao W."/>
            <person name="Teichmann S."/>
            <person name="Tobari Y.N."/>
            <person name="Tomimura Y."/>
            <person name="Tsolas J.M."/>
            <person name="Valente V.L."/>
            <person name="Venter E."/>
            <person name="Venter J.C."/>
            <person name="Vicario S."/>
            <person name="Vieira F.G."/>
            <person name="Vilella A.J."/>
            <person name="Villasante A."/>
            <person name="Walenz B."/>
            <person name="Wang J."/>
            <person name="Wasserman M."/>
            <person name="Watts T."/>
            <person name="Wilson D."/>
            <person name="Wilson R.K."/>
            <person name="Wing R.A."/>
            <person name="Wolfner M.F."/>
            <person name="Wong A."/>
            <person name="Wong G.K."/>
            <person name="Wu C.I."/>
            <person name="Wu G."/>
            <person name="Yamamoto D."/>
            <person name="Yang H.P."/>
            <person name="Yang S.P."/>
            <person name="Yorke J.A."/>
            <person name="Yoshida K."/>
            <person name="Zdobnov E."/>
            <person name="Zhang P."/>
            <person name="Zhang Y."/>
            <person name="Zimin A.V."/>
            <person name="Baldwin J."/>
            <person name="Abdouelleil A."/>
            <person name="Abdulkadir J."/>
            <person name="Abebe A."/>
            <person name="Abera B."/>
            <person name="Abreu J."/>
            <person name="Acer S.C."/>
            <person name="Aftuck L."/>
            <person name="Alexander A."/>
            <person name="An P."/>
            <person name="Anderson E."/>
            <person name="Anderson S."/>
            <person name="Arachi H."/>
            <person name="Azer M."/>
            <person name="Bachantsang P."/>
            <person name="Barry A."/>
            <person name="Bayul T."/>
            <person name="Berlin A."/>
            <person name="Bessette D."/>
            <person name="Bloom T."/>
            <person name="Blye J."/>
            <person name="Boguslavskiy L."/>
            <person name="Bonnet C."/>
            <person name="Boukhgalter B."/>
            <person name="Bourzgui I."/>
            <person name="Brown A."/>
            <person name="Cahill P."/>
            <person name="Channer S."/>
            <person name="Cheshatsang Y."/>
            <person name="Chuda L."/>
            <person name="Citroen M."/>
            <person name="Collymore A."/>
            <person name="Cooke P."/>
            <person name="Costello M."/>
            <person name="D'Aco K."/>
            <person name="Daza R."/>
            <person name="De Haan G."/>
            <person name="DeGray S."/>
            <person name="DeMaso C."/>
            <person name="Dhargay N."/>
            <person name="Dooley K."/>
            <person name="Dooley E."/>
            <person name="Doricent M."/>
            <person name="Dorje P."/>
            <person name="Dorjee K."/>
            <person name="Dupes A."/>
            <person name="Elong R."/>
            <person name="Falk J."/>
            <person name="Farina A."/>
            <person name="Faro S."/>
            <person name="Ferguson D."/>
            <person name="Fisher S."/>
            <person name="Foley C.D."/>
            <person name="Franke A."/>
            <person name="Friedrich D."/>
            <person name="Gadbois L."/>
            <person name="Gearin G."/>
            <person name="Gearin C.R."/>
            <person name="Giannoukos G."/>
            <person name="Goode T."/>
            <person name="Graham J."/>
            <person name="Grandbois E."/>
            <person name="Grewal S."/>
            <person name="Gyaltsen K."/>
            <person name="Hafez N."/>
            <person name="Hagos B."/>
            <person name="Hall J."/>
            <person name="Henson C."/>
            <person name="Hollinger A."/>
            <person name="Honan T."/>
            <person name="Huard M.D."/>
            <person name="Hughes L."/>
            <person name="Hurhula B."/>
            <person name="Husby M.E."/>
            <person name="Kamat A."/>
            <person name="Kanga B."/>
            <person name="Kashin S."/>
            <person name="Khazanovich D."/>
            <person name="Kisner P."/>
            <person name="Lance K."/>
            <person name="Lara M."/>
            <person name="Lee W."/>
            <person name="Lennon N."/>
            <person name="Letendre F."/>
            <person name="LeVine R."/>
            <person name="Lipovsky A."/>
            <person name="Liu X."/>
            <person name="Liu J."/>
            <person name="Liu S."/>
            <person name="Lokyitsang T."/>
            <person name="Lokyitsang Y."/>
            <person name="Lubonja R."/>
            <person name="Lui A."/>
            <person name="MacDonald P."/>
            <person name="Magnisalis V."/>
            <person name="Maru K."/>
            <person name="Matthews C."/>
            <person name="McCusker W."/>
            <person name="McDonough S."/>
            <person name="Mehta T."/>
            <person name="Meldrim J."/>
            <person name="Meneus L."/>
            <person name="Mihai O."/>
            <person name="Mihalev A."/>
            <person name="Mihova T."/>
            <person name="Mittelman R."/>
            <person name="Mlenga V."/>
            <person name="Montmayeur A."/>
            <person name="Mulrain L."/>
            <person name="Navidi A."/>
            <person name="Naylor J."/>
            <person name="Negash T."/>
            <person name="Nguyen T."/>
            <person name="Nguyen N."/>
            <person name="Nicol R."/>
            <person name="Norbu C."/>
            <person name="Norbu N."/>
            <person name="Novod N."/>
            <person name="O'Neill B."/>
            <person name="Osman S."/>
            <person name="Markiewicz E."/>
            <person name="Oyono O.L."/>
            <person name="Patti C."/>
            <person name="Phunkhang P."/>
            <person name="Pierre F."/>
            <person name="Priest M."/>
            <person name="Raghuraman S."/>
            <person name="Rege F."/>
            <person name="Reyes R."/>
            <person name="Rise C."/>
            <person name="Rogov P."/>
            <person name="Ross K."/>
            <person name="Ryan E."/>
            <person name="Settipalli S."/>
            <person name="Shea T."/>
            <person name="Sherpa N."/>
            <person name="Shi L."/>
            <person name="Shih D."/>
            <person name="Sparrow T."/>
            <person name="Spaulding J."/>
            <person name="Stalker J."/>
            <person name="Stange-Thomann N."/>
            <person name="Stavropoulos S."/>
            <person name="Stone C."/>
            <person name="Strader C."/>
            <person name="Tesfaye S."/>
            <person name="Thomson T."/>
            <person name="Thoulutsang Y."/>
            <person name="Thoulutsang D."/>
            <person name="Topham K."/>
            <person name="Topping I."/>
            <person name="Tsamla T."/>
            <person name="Vassiliev H."/>
            <person name="Vo A."/>
            <person name="Wangchuk T."/>
            <person name="Wangdi T."/>
            <person name="Weiand M."/>
            <person name="Wilkinson J."/>
            <person name="Wilson A."/>
            <person name="Yadav S."/>
            <person name="Young G."/>
            <person name="Yu Q."/>
            <person name="Zembek L."/>
            <person name="Zhong D."/>
            <person name="Zimmer A."/>
            <person name="Zwirko Z."/>
            <person name="Jaffe D.B."/>
            <person name="Alvarez P."/>
            <person name="Brockman W."/>
            <person name="Butler J."/>
            <person name="Chin C."/>
            <person name="Gnerre S."/>
            <person name="Grabherr M."/>
            <person name="Kleber M."/>
            <person name="Mauceli E."/>
            <person name="MacCallum I."/>
        </authorList>
    </citation>
    <scope>NUCLEOTIDE SEQUENCE [LARGE SCALE GENOMIC DNA]</scope>
    <source>
        <strain evidence="8">TSC#15010-1051.87</strain>
        <strain evidence="10">Tucson 15010-1051.87</strain>
    </source>
</reference>
<dbReference type="EMBL" id="CH940647">
    <property type="protein sequence ID" value="KRF83848.1"/>
    <property type="molecule type" value="Genomic_DNA"/>
</dbReference>
<evidence type="ECO:0000256" key="3">
    <source>
        <dbReference type="ARBA" id="ARBA00022692"/>
    </source>
</evidence>
<dbReference type="Proteomes" id="UP000008792">
    <property type="component" value="Unassembled WGS sequence"/>
</dbReference>
<reference evidence="8" key="2">
    <citation type="journal article" date="2008" name="Bioinformatics">
        <title>Assembly reconciliation.</title>
        <authorList>
            <person name="Zimin A.V."/>
            <person name="Smith D.R."/>
            <person name="Sutton G."/>
            <person name="Yorke J.A."/>
        </authorList>
    </citation>
    <scope>NUCLEOTIDE SEQUENCE</scope>
    <source>
        <strain evidence="8">TSC#15010-1051.87</strain>
    </source>
</reference>
<dbReference type="PANTHER" id="PTHR22730:SF1">
    <property type="entry name" value="PROMININ-LIKE PROTEIN"/>
    <property type="match status" value="1"/>
</dbReference>
<evidence type="ECO:0000256" key="5">
    <source>
        <dbReference type="ARBA" id="ARBA00023136"/>
    </source>
</evidence>
<dbReference type="InParanoid" id="A0A0Q9WPC3"/>
<evidence type="ECO:0000313" key="8">
    <source>
        <dbReference type="EMBL" id="KRF83847.1"/>
    </source>
</evidence>
<evidence type="ECO:0000256" key="4">
    <source>
        <dbReference type="ARBA" id="ARBA00022989"/>
    </source>
</evidence>
<evidence type="ECO:0000256" key="2">
    <source>
        <dbReference type="ARBA" id="ARBA00006058"/>
    </source>
</evidence>
<evidence type="ECO:0000256" key="6">
    <source>
        <dbReference type="ARBA" id="ARBA00023180"/>
    </source>
</evidence>
<comment type="similarity">
    <text evidence="2">Belongs to the prominin family.</text>
</comment>
<evidence type="ECO:0000256" key="7">
    <source>
        <dbReference type="SAM" id="Phobius"/>
    </source>
</evidence>
<dbReference type="EMBL" id="CH940647">
    <property type="protein sequence ID" value="KRF83847.1"/>
    <property type="molecule type" value="Genomic_DNA"/>
</dbReference>
<accession>A0A0Q9WPC3</accession>
<proteinExistence type="inferred from homology"/>
<keyword evidence="4 7" id="KW-1133">Transmembrane helix</keyword>
<dbReference type="AlphaFoldDB" id="A0A0Q9WPC3"/>
<protein>
    <submittedName>
        <fullName evidence="8">Uncharacterized protein, isoform A</fullName>
    </submittedName>
    <submittedName>
        <fullName evidence="9">Uncharacterized protein, isoform B</fullName>
    </submittedName>
</protein>
<evidence type="ECO:0000256" key="1">
    <source>
        <dbReference type="ARBA" id="ARBA00004141"/>
    </source>
</evidence>
<keyword evidence="5 7" id="KW-0472">Membrane</keyword>
<gene>
    <name evidence="8" type="primary">Dvir\GJ26267</name>
    <name evidence="8" type="ORF">Dvir_GJ26267</name>
</gene>
<feature type="transmembrane region" description="Helical" evidence="7">
    <location>
        <begin position="108"/>
        <end position="132"/>
    </location>
</feature>
<dbReference type="PANTHER" id="PTHR22730">
    <property type="entry name" value="PROMININ PROM PROTEIN"/>
    <property type="match status" value="1"/>
</dbReference>
<name>A0A0Q9WPC3_DROVI</name>
<organism evidence="8 10">
    <name type="scientific">Drosophila virilis</name>
    <name type="common">Fruit fly</name>
    <dbReference type="NCBI Taxonomy" id="7244"/>
    <lineage>
        <taxon>Eukaryota</taxon>
        <taxon>Metazoa</taxon>
        <taxon>Ecdysozoa</taxon>
        <taxon>Arthropoda</taxon>
        <taxon>Hexapoda</taxon>
        <taxon>Insecta</taxon>
        <taxon>Pterygota</taxon>
        <taxon>Neoptera</taxon>
        <taxon>Endopterygota</taxon>
        <taxon>Diptera</taxon>
        <taxon>Brachycera</taxon>
        <taxon>Muscomorpha</taxon>
        <taxon>Ephydroidea</taxon>
        <taxon>Drosophilidae</taxon>
        <taxon>Drosophila</taxon>
    </lineage>
</organism>
<dbReference type="Pfam" id="PF05478">
    <property type="entry name" value="Prominin"/>
    <property type="match status" value="1"/>
</dbReference>
<comment type="subcellular location">
    <subcellularLocation>
        <location evidence="1">Membrane</location>
        <topology evidence="1">Multi-pass membrane protein</topology>
    </subcellularLocation>
</comment>
<keyword evidence="10" id="KW-1185">Reference proteome</keyword>
<keyword evidence="6" id="KW-0325">Glycoprotein</keyword>
<dbReference type="GO" id="GO:0016020">
    <property type="term" value="C:membrane"/>
    <property type="evidence" value="ECO:0007669"/>
    <property type="project" value="UniProtKB-SubCell"/>
</dbReference>
<evidence type="ECO:0000313" key="10">
    <source>
        <dbReference type="Proteomes" id="UP000008792"/>
    </source>
</evidence>
<keyword evidence="3 7" id="KW-0812">Transmembrane</keyword>
<evidence type="ECO:0000313" key="9">
    <source>
        <dbReference type="EMBL" id="KRF83848.1"/>
    </source>
</evidence>
<reference evidence="8" key="3">
    <citation type="submission" date="2015-11" db="EMBL/GenBank/DDBJ databases">
        <authorList>
            <consortium name="FlyBase"/>
        </authorList>
    </citation>
    <scope>NUCLEOTIDE SEQUENCE</scope>
    <source>
        <strain evidence="8">TSC#15010-1051.87</strain>
    </source>
</reference>
<dbReference type="InterPro" id="IPR008795">
    <property type="entry name" value="Prominin"/>
</dbReference>
<sequence length="151" mass="17358">MATFIRPGCRMEIGSFKWPIGSEGHGTTHEKQYPNAKFSQCRSETHYDKEPDLSVLALRPIFHVMHTIFDKLHWTKLPSGYVQVNYDMSFAFGPKVLRNDWNELLAHYWLAFLGVVLMIILIIITPLIGILYCCCLCCCRRCPQECEAGSQ</sequence>